<dbReference type="GO" id="GO:0016119">
    <property type="term" value="P:carotene metabolic process"/>
    <property type="evidence" value="ECO:0007669"/>
    <property type="project" value="TreeGrafter"/>
</dbReference>
<dbReference type="EMBL" id="CP061035">
    <property type="protein sequence ID" value="QQV79152.1"/>
    <property type="molecule type" value="Genomic_DNA"/>
</dbReference>
<feature type="transmembrane region" description="Helical" evidence="4">
    <location>
        <begin position="6"/>
        <end position="24"/>
    </location>
</feature>
<protein>
    <submittedName>
        <fullName evidence="5">Sterol desaturase family protein</fullName>
    </submittedName>
</protein>
<keyword evidence="6" id="KW-1185">Reference proteome</keyword>
<evidence type="ECO:0000256" key="2">
    <source>
        <dbReference type="ARBA" id="ARBA00022746"/>
    </source>
</evidence>
<dbReference type="AlphaFoldDB" id="A0A974S5Y6"/>
<organism evidence="5 6">
    <name type="scientific">Sphingomonas aliaeris</name>
    <dbReference type="NCBI Taxonomy" id="2759526"/>
    <lineage>
        <taxon>Bacteria</taxon>
        <taxon>Pseudomonadati</taxon>
        <taxon>Pseudomonadota</taxon>
        <taxon>Alphaproteobacteria</taxon>
        <taxon>Sphingomonadales</taxon>
        <taxon>Sphingomonadaceae</taxon>
        <taxon>Sphingomonas</taxon>
    </lineage>
</organism>
<keyword evidence="4" id="KW-1133">Transmembrane helix</keyword>
<keyword evidence="4" id="KW-0472">Membrane</keyword>
<feature type="transmembrane region" description="Helical" evidence="4">
    <location>
        <begin position="80"/>
        <end position="100"/>
    </location>
</feature>
<evidence type="ECO:0000256" key="4">
    <source>
        <dbReference type="SAM" id="Phobius"/>
    </source>
</evidence>
<evidence type="ECO:0000313" key="5">
    <source>
        <dbReference type="EMBL" id="QQV79152.1"/>
    </source>
</evidence>
<accession>A0A974S5Y6</accession>
<dbReference type="Proteomes" id="UP000595894">
    <property type="component" value="Chromosome"/>
</dbReference>
<name>A0A974S5Y6_9SPHN</name>
<evidence type="ECO:0000256" key="3">
    <source>
        <dbReference type="ARBA" id="ARBA00023002"/>
    </source>
</evidence>
<dbReference type="PANTHER" id="PTHR31899">
    <property type="entry name" value="BETA-CAROTENE 3-HYDROXYLASE 1, CHLOROPLASTIC"/>
    <property type="match status" value="1"/>
</dbReference>
<dbReference type="GO" id="GO:0010291">
    <property type="term" value="F:beta-carotene 3-hydroxylase activity"/>
    <property type="evidence" value="ECO:0007669"/>
    <property type="project" value="TreeGrafter"/>
</dbReference>
<feature type="transmembrane region" description="Helical" evidence="4">
    <location>
        <begin position="53"/>
        <end position="74"/>
    </location>
</feature>
<evidence type="ECO:0000256" key="1">
    <source>
        <dbReference type="ARBA" id="ARBA00009324"/>
    </source>
</evidence>
<dbReference type="GO" id="GO:0016123">
    <property type="term" value="P:xanthophyll biosynthetic process"/>
    <property type="evidence" value="ECO:0007669"/>
    <property type="project" value="TreeGrafter"/>
</dbReference>
<keyword evidence="2" id="KW-0125">Carotenoid biosynthesis</keyword>
<keyword evidence="3" id="KW-0560">Oxidoreductase</keyword>
<comment type="similarity">
    <text evidence="1">Belongs to the sterol desaturase family.</text>
</comment>
<gene>
    <name evidence="5" type="ORF">H5J25_17505</name>
</gene>
<proteinExistence type="inferred from homology"/>
<dbReference type="KEGG" id="sari:H5J25_17505"/>
<sequence length="172" mass="19795">MHWATGLLLFLATVIGMEGFAYVAHRWVMHGVGWFLHASHHRPRHGNWEWNDLYAVIFAVPSFALIFGGLQLGWWPGFVWIGYGIAAYGAIYFGFHDVIVHKRLNHRYLPKSAYMKRIIQAHRLHHVVETKRGTVSFGFLWAPKPEDLKAELKRRDRAGVRAPVERSETPAA</sequence>
<dbReference type="PANTHER" id="PTHR31899:SF9">
    <property type="entry name" value="BETA-CAROTENE 3-HYDROXYLASE 1, CHLOROPLASTIC"/>
    <property type="match status" value="1"/>
</dbReference>
<dbReference type="InterPro" id="IPR045019">
    <property type="entry name" value="BETA-OHASE-like"/>
</dbReference>
<evidence type="ECO:0000313" key="6">
    <source>
        <dbReference type="Proteomes" id="UP000595894"/>
    </source>
</evidence>
<reference evidence="6" key="1">
    <citation type="submission" date="2020-09" db="EMBL/GenBank/DDBJ databases">
        <title>Sphingomonas sp., a new species isolated from pork steak.</title>
        <authorList>
            <person name="Heidler von Heilborn D."/>
        </authorList>
    </citation>
    <scope>NUCLEOTIDE SEQUENCE [LARGE SCALE GENOMIC DNA]</scope>
</reference>
<keyword evidence="4" id="KW-0812">Transmembrane</keyword>